<dbReference type="Proteomes" id="UP000828390">
    <property type="component" value="Unassembled WGS sequence"/>
</dbReference>
<evidence type="ECO:0000313" key="1">
    <source>
        <dbReference type="EMBL" id="KAH3755572.1"/>
    </source>
</evidence>
<dbReference type="EMBL" id="JAIWYP010000010">
    <property type="protein sequence ID" value="KAH3755572.1"/>
    <property type="molecule type" value="Genomic_DNA"/>
</dbReference>
<name>A0A9D4DX14_DREPO</name>
<sequence>MAPTLLNTSTRSTSHPEESAPVLVLALIDFLTARVLPGGTIRLVHQTVRDMDDLRREWISRDLAE</sequence>
<proteinExistence type="predicted"/>
<reference evidence="1" key="1">
    <citation type="journal article" date="2019" name="bioRxiv">
        <title>The Genome of the Zebra Mussel, Dreissena polymorpha: A Resource for Invasive Species Research.</title>
        <authorList>
            <person name="McCartney M.A."/>
            <person name="Auch B."/>
            <person name="Kono T."/>
            <person name="Mallez S."/>
            <person name="Zhang Y."/>
            <person name="Obille A."/>
            <person name="Becker A."/>
            <person name="Abrahante J.E."/>
            <person name="Garbe J."/>
            <person name="Badalamenti J.P."/>
            <person name="Herman A."/>
            <person name="Mangelson H."/>
            <person name="Liachko I."/>
            <person name="Sullivan S."/>
            <person name="Sone E.D."/>
            <person name="Koren S."/>
            <person name="Silverstein K.A.T."/>
            <person name="Beckman K.B."/>
            <person name="Gohl D.M."/>
        </authorList>
    </citation>
    <scope>NUCLEOTIDE SEQUENCE</scope>
    <source>
        <strain evidence="1">Duluth1</strain>
        <tissue evidence="1">Whole animal</tissue>
    </source>
</reference>
<dbReference type="AlphaFoldDB" id="A0A9D4DX14"/>
<comment type="caution">
    <text evidence="1">The sequence shown here is derived from an EMBL/GenBank/DDBJ whole genome shotgun (WGS) entry which is preliminary data.</text>
</comment>
<evidence type="ECO:0000313" key="2">
    <source>
        <dbReference type="Proteomes" id="UP000828390"/>
    </source>
</evidence>
<organism evidence="1 2">
    <name type="scientific">Dreissena polymorpha</name>
    <name type="common">Zebra mussel</name>
    <name type="synonym">Mytilus polymorpha</name>
    <dbReference type="NCBI Taxonomy" id="45954"/>
    <lineage>
        <taxon>Eukaryota</taxon>
        <taxon>Metazoa</taxon>
        <taxon>Spiralia</taxon>
        <taxon>Lophotrochozoa</taxon>
        <taxon>Mollusca</taxon>
        <taxon>Bivalvia</taxon>
        <taxon>Autobranchia</taxon>
        <taxon>Heteroconchia</taxon>
        <taxon>Euheterodonta</taxon>
        <taxon>Imparidentia</taxon>
        <taxon>Neoheterodontei</taxon>
        <taxon>Myida</taxon>
        <taxon>Dreissenoidea</taxon>
        <taxon>Dreissenidae</taxon>
        <taxon>Dreissena</taxon>
    </lineage>
</organism>
<accession>A0A9D4DX14</accession>
<gene>
    <name evidence="1" type="ORF">DPMN_190270</name>
</gene>
<protein>
    <submittedName>
        <fullName evidence="1">Uncharacterized protein</fullName>
    </submittedName>
</protein>
<reference evidence="1" key="2">
    <citation type="submission" date="2020-11" db="EMBL/GenBank/DDBJ databases">
        <authorList>
            <person name="McCartney M.A."/>
            <person name="Auch B."/>
            <person name="Kono T."/>
            <person name="Mallez S."/>
            <person name="Becker A."/>
            <person name="Gohl D.M."/>
            <person name="Silverstein K.A.T."/>
            <person name="Koren S."/>
            <person name="Bechman K.B."/>
            <person name="Herman A."/>
            <person name="Abrahante J.E."/>
            <person name="Garbe J."/>
        </authorList>
    </citation>
    <scope>NUCLEOTIDE SEQUENCE</scope>
    <source>
        <strain evidence="1">Duluth1</strain>
        <tissue evidence="1">Whole animal</tissue>
    </source>
</reference>
<keyword evidence="2" id="KW-1185">Reference proteome</keyword>